<gene>
    <name evidence="1" type="ordered locus">AMIS_21320</name>
</gene>
<dbReference type="EMBL" id="AP012319">
    <property type="protein sequence ID" value="BAL87352.1"/>
    <property type="molecule type" value="Genomic_DNA"/>
</dbReference>
<evidence type="ECO:0000313" key="1">
    <source>
        <dbReference type="EMBL" id="BAL87352.1"/>
    </source>
</evidence>
<evidence type="ECO:0000313" key="2">
    <source>
        <dbReference type="Proteomes" id="UP000007882"/>
    </source>
</evidence>
<dbReference type="HOGENOM" id="CLU_068865_0_0_11"/>
<dbReference type="OrthoDB" id="4551696at2"/>
<name>I0H2W5_ACTM4</name>
<dbReference type="KEGG" id="ams:AMIS_21320"/>
<dbReference type="PATRIC" id="fig|512565.3.peg.2130"/>
<dbReference type="RefSeq" id="WP_014442247.1">
    <property type="nucleotide sequence ID" value="NC_017093.1"/>
</dbReference>
<dbReference type="eggNOG" id="COG2197">
    <property type="taxonomic scope" value="Bacteria"/>
</dbReference>
<dbReference type="Proteomes" id="UP000007882">
    <property type="component" value="Chromosome"/>
</dbReference>
<dbReference type="AlphaFoldDB" id="I0H2W5"/>
<dbReference type="STRING" id="512565.AMIS_21320"/>
<keyword evidence="2" id="KW-1185">Reference proteome</keyword>
<reference evidence="1 2" key="1">
    <citation type="submission" date="2012-02" db="EMBL/GenBank/DDBJ databases">
        <title>Complete genome sequence of Actinoplanes missouriensis 431 (= NBRC 102363).</title>
        <authorList>
            <person name="Ohnishi Y."/>
            <person name="Ishikawa J."/>
            <person name="Sekine M."/>
            <person name="Hosoyama A."/>
            <person name="Harada T."/>
            <person name="Narita H."/>
            <person name="Hata T."/>
            <person name="Konno Y."/>
            <person name="Tutikane K."/>
            <person name="Fujita N."/>
            <person name="Horinouchi S."/>
            <person name="Hayakawa M."/>
        </authorList>
    </citation>
    <scope>NUCLEOTIDE SEQUENCE [LARGE SCALE GENOMIC DNA]</scope>
    <source>
        <strain evidence="2">ATCC 14538 / DSM 43046 / CBS 188.64 / JCM 3121 / NBRC 102363 / NCIMB 12654 / NRRL B-3342 / UNCC 431</strain>
    </source>
</reference>
<protein>
    <submittedName>
        <fullName evidence="1">Uncharacterized protein</fullName>
    </submittedName>
</protein>
<accession>I0H2W5</accession>
<sequence>MTSTLASKPVKLRTICRRHTRYVAGCEGCREVAATQKRARTRQVAYGTWQGIVDATPIRRHLQTLLDAGLSRRDIARAARVSRNAVDLVVSGRQASAQAATAHALLAVVAAPSAATRVSSLGVSRRLQALMAIGWSAAAVAGRLDTNLQQVCKWRYRYQDRIAYRHHEAICRLYRELECRPGPSEKAQVHARTLGYAPPICWDDDGDLDDPRARPKGFSAFRRATGAAA</sequence>
<organism evidence="1 2">
    <name type="scientific">Actinoplanes missouriensis (strain ATCC 14538 / DSM 43046 / CBS 188.64 / JCM 3121 / NBRC 102363 / NCIMB 12654 / NRRL B-3342 / UNCC 431)</name>
    <dbReference type="NCBI Taxonomy" id="512565"/>
    <lineage>
        <taxon>Bacteria</taxon>
        <taxon>Bacillati</taxon>
        <taxon>Actinomycetota</taxon>
        <taxon>Actinomycetes</taxon>
        <taxon>Micromonosporales</taxon>
        <taxon>Micromonosporaceae</taxon>
        <taxon>Actinoplanes</taxon>
    </lineage>
</organism>
<proteinExistence type="predicted"/>